<evidence type="ECO:0000313" key="2">
    <source>
        <dbReference type="Proteomes" id="UP000468687"/>
    </source>
</evidence>
<proteinExistence type="predicted"/>
<dbReference type="Proteomes" id="UP000468687">
    <property type="component" value="Unassembled WGS sequence"/>
</dbReference>
<dbReference type="RefSeq" id="WP_163773978.1">
    <property type="nucleotide sequence ID" value="NZ_JAAGXA010000016.1"/>
</dbReference>
<accession>A0A6P0HPH7</accession>
<evidence type="ECO:0000313" key="1">
    <source>
        <dbReference type="EMBL" id="NEN80220.1"/>
    </source>
</evidence>
<name>A0A6P0HPH7_9ACTN</name>
<organism evidence="1 2">
    <name type="scientific">Nocardioides zeae</name>
    <dbReference type="NCBI Taxonomy" id="1457234"/>
    <lineage>
        <taxon>Bacteria</taxon>
        <taxon>Bacillati</taxon>
        <taxon>Actinomycetota</taxon>
        <taxon>Actinomycetes</taxon>
        <taxon>Propionibacteriales</taxon>
        <taxon>Nocardioidaceae</taxon>
        <taxon>Nocardioides</taxon>
    </lineage>
</organism>
<sequence length="121" mass="13485">MRSPHPALHALHVALDALPPPHSRQGPALGNWRWTVRQRLAGVRSLLLNETDTYGPAWRAPEGAGLLDARNTLLERVRVYDTLVLQSPEPDVVRRDLMRLLIDVDNHTVRVRDALAASPPA</sequence>
<dbReference type="EMBL" id="JAAGXA010000016">
    <property type="protein sequence ID" value="NEN80220.1"/>
    <property type="molecule type" value="Genomic_DNA"/>
</dbReference>
<protein>
    <submittedName>
        <fullName evidence="1">Uncharacterized protein</fullName>
    </submittedName>
</protein>
<reference evidence="1 2" key="1">
    <citation type="journal article" date="2014" name="Int. J. Syst. Evol. Microbiol.">
        <title>Nocardioides zeae sp. nov., isolated from the stem of Zea mays.</title>
        <authorList>
            <person name="Glaeser S.P."/>
            <person name="McInroy J.A."/>
            <person name="Busse H.J."/>
            <person name="Kampfer P."/>
        </authorList>
    </citation>
    <scope>NUCLEOTIDE SEQUENCE [LARGE SCALE GENOMIC DNA]</scope>
    <source>
        <strain evidence="1 2">JCM 30728</strain>
    </source>
</reference>
<keyword evidence="2" id="KW-1185">Reference proteome</keyword>
<gene>
    <name evidence="1" type="ORF">G3T38_18325</name>
</gene>
<comment type="caution">
    <text evidence="1">The sequence shown here is derived from an EMBL/GenBank/DDBJ whole genome shotgun (WGS) entry which is preliminary data.</text>
</comment>
<dbReference type="AlphaFoldDB" id="A0A6P0HPH7"/>